<sequence length="210" mass="23545">MAEIKKTTTSKAKKPKKELAKLSRWLHIYLSMISFAIVLFFAFTGLTLNHPSWFGGDKQIDVKNSGQLNVKWVNMPDTGKIAKLEIVEFIRNKYGVRGAVTEFKTDDYEVAVTFKGPAYSCDVFIDRETGKYEITEIKMGLMALMNDLHKGRDSGKGWALVIDVSALFLIIISLTGLILLLFIKKKRVSGVVTAVAGLIFCYLLYILLVP</sequence>
<evidence type="ECO:0000256" key="1">
    <source>
        <dbReference type="SAM" id="Phobius"/>
    </source>
</evidence>
<feature type="transmembrane region" description="Helical" evidence="1">
    <location>
        <begin position="158"/>
        <end position="183"/>
    </location>
</feature>
<dbReference type="PANTHER" id="PTHR40115:SF1">
    <property type="entry name" value="INNER MEMBRANE PROTEIN WITH PEPSY TM HELIX"/>
    <property type="match status" value="1"/>
</dbReference>
<comment type="caution">
    <text evidence="2">The sequence shown here is derived from an EMBL/GenBank/DDBJ whole genome shotgun (WGS) entry which is preliminary data.</text>
</comment>
<keyword evidence="3" id="KW-1185">Reference proteome</keyword>
<dbReference type="PANTHER" id="PTHR40115">
    <property type="entry name" value="INNER MEMBRANE PROTEIN WITH PEPSY TM HELIX"/>
    <property type="match status" value="1"/>
</dbReference>
<name>A0ABS9ZV82_9SPHI</name>
<keyword evidence="1" id="KW-0472">Membrane</keyword>
<dbReference type="RefSeq" id="WP_243359161.1">
    <property type="nucleotide sequence ID" value="NZ_JALGBH010000001.1"/>
</dbReference>
<evidence type="ECO:0000313" key="2">
    <source>
        <dbReference type="EMBL" id="MCJ0741743.1"/>
    </source>
</evidence>
<feature type="transmembrane region" description="Helical" evidence="1">
    <location>
        <begin position="26"/>
        <end position="48"/>
    </location>
</feature>
<reference evidence="2" key="1">
    <citation type="submission" date="2022-03" db="EMBL/GenBank/DDBJ databases">
        <authorList>
            <person name="Woo C.Y."/>
        </authorList>
    </citation>
    <scope>NUCLEOTIDE SEQUENCE</scope>
    <source>
        <strain evidence="2">CYS-01</strain>
    </source>
</reference>
<dbReference type="Pfam" id="PF16357">
    <property type="entry name" value="PepSY_TM_like_2"/>
    <property type="match status" value="1"/>
</dbReference>
<protein>
    <submittedName>
        <fullName evidence="2">PepSY-associated TM helix domain-containing protein</fullName>
    </submittedName>
</protein>
<accession>A0ABS9ZV82</accession>
<dbReference type="Proteomes" id="UP001165460">
    <property type="component" value="Unassembled WGS sequence"/>
</dbReference>
<evidence type="ECO:0000313" key="3">
    <source>
        <dbReference type="Proteomes" id="UP001165460"/>
    </source>
</evidence>
<keyword evidence="1" id="KW-1133">Transmembrane helix</keyword>
<organism evidence="2 3">
    <name type="scientific">Pedobacter montanisoli</name>
    <dbReference type="NCBI Taxonomy" id="2923277"/>
    <lineage>
        <taxon>Bacteria</taxon>
        <taxon>Pseudomonadati</taxon>
        <taxon>Bacteroidota</taxon>
        <taxon>Sphingobacteriia</taxon>
        <taxon>Sphingobacteriales</taxon>
        <taxon>Sphingobacteriaceae</taxon>
        <taxon>Pedobacter</taxon>
    </lineage>
</organism>
<dbReference type="EMBL" id="JALGBH010000001">
    <property type="protein sequence ID" value="MCJ0741743.1"/>
    <property type="molecule type" value="Genomic_DNA"/>
</dbReference>
<dbReference type="InterPro" id="IPR032307">
    <property type="entry name" value="PepSY_TM-like_2"/>
</dbReference>
<proteinExistence type="predicted"/>
<feature type="transmembrane region" description="Helical" evidence="1">
    <location>
        <begin position="190"/>
        <end position="208"/>
    </location>
</feature>
<gene>
    <name evidence="2" type="ORF">MMF97_03390</name>
</gene>
<keyword evidence="1" id="KW-0812">Transmembrane</keyword>